<dbReference type="EnsemblPlants" id="evm.model.07.163">
    <property type="protein sequence ID" value="cds.evm.model.07.163"/>
    <property type="gene ID" value="evm.TU.07.163"/>
</dbReference>
<evidence type="ECO:0000313" key="7">
    <source>
        <dbReference type="EnsemblPlants" id="cds.evm.model.07.163"/>
    </source>
</evidence>
<dbReference type="GO" id="GO:0060320">
    <property type="term" value="P:rejection of self pollen"/>
    <property type="evidence" value="ECO:0007669"/>
    <property type="project" value="UniProtKB-KW"/>
</dbReference>
<protein>
    <recommendedName>
        <fullName evidence="9">S-protein homolog</fullName>
    </recommendedName>
</protein>
<keyword evidence="3" id="KW-0713">Self-incompatibility</keyword>
<evidence type="ECO:0000256" key="2">
    <source>
        <dbReference type="ARBA" id="ARBA00005581"/>
    </source>
</evidence>
<dbReference type="Proteomes" id="UP000596661">
    <property type="component" value="Chromosome 7"/>
</dbReference>
<keyword evidence="8" id="KW-1185">Reference proteome</keyword>
<keyword evidence="4" id="KW-0964">Secreted</keyword>
<keyword evidence="5 6" id="KW-0732">Signal</keyword>
<evidence type="ECO:0000256" key="5">
    <source>
        <dbReference type="ARBA" id="ARBA00022729"/>
    </source>
</evidence>
<feature type="chain" id="PRO_5031218583" description="S-protein homolog" evidence="6">
    <location>
        <begin position="26"/>
        <end position="324"/>
    </location>
</feature>
<sequence>MSSILSLSSVITICVMVTLFSCACGVTDIPRPPRQPEMGIEVVVIRNILDGKEQLSVHCKSKDDDLGVQLLTYNSTFTFKFSRNFWGTTLFFCGFQWKDQFHRFDIYTPDGPRCTPEPCLWYERKKTFKLSSAVHFEDTEQSNPHKNAVGRLKLNVDVGLDMVARWFEMGAVVHDHVGWCLAFAASMAQVKEGIPEFIIENVLDGKQDLSIHCFKSDFDFGVKFLPYKKSYFINEERTKVYNLLYCGFQWDFGKEFHTAYIHSSRDPKQCSEPHKCMWHIIPSGPCFSDASNFQYRCEPWIRHNRTDTSVLQAKFFPPLVVNVP</sequence>
<dbReference type="EMBL" id="UZAU01000629">
    <property type="status" value="NOT_ANNOTATED_CDS"/>
    <property type="molecule type" value="Genomic_DNA"/>
</dbReference>
<name>A0A803Q3D9_CANSA</name>
<reference evidence="7" key="2">
    <citation type="submission" date="2021-03" db="UniProtKB">
        <authorList>
            <consortium name="EnsemblPlants"/>
        </authorList>
    </citation>
    <scope>IDENTIFICATION</scope>
</reference>
<reference evidence="7" key="1">
    <citation type="submission" date="2018-11" db="EMBL/GenBank/DDBJ databases">
        <authorList>
            <person name="Grassa J C."/>
        </authorList>
    </citation>
    <scope>NUCLEOTIDE SEQUENCE [LARGE SCALE GENOMIC DNA]</scope>
</reference>
<evidence type="ECO:0008006" key="9">
    <source>
        <dbReference type="Google" id="ProtNLM"/>
    </source>
</evidence>
<dbReference type="InterPro" id="IPR010264">
    <property type="entry name" value="Self-incomp_S1"/>
</dbReference>
<evidence type="ECO:0000256" key="6">
    <source>
        <dbReference type="SAM" id="SignalP"/>
    </source>
</evidence>
<dbReference type="PANTHER" id="PTHR31232">
    <property type="match status" value="1"/>
</dbReference>
<dbReference type="PANTHER" id="PTHR31232:SF133">
    <property type="entry name" value="S-PROTEIN HOMOLOG"/>
    <property type="match status" value="1"/>
</dbReference>
<dbReference type="AlphaFoldDB" id="A0A803Q3D9"/>
<proteinExistence type="inferred from homology"/>
<dbReference type="Gramene" id="evm.model.07.163">
    <property type="protein sequence ID" value="cds.evm.model.07.163"/>
    <property type="gene ID" value="evm.TU.07.163"/>
</dbReference>
<dbReference type="Pfam" id="PF05938">
    <property type="entry name" value="Self-incomp_S1"/>
    <property type="match status" value="2"/>
</dbReference>
<evidence type="ECO:0000256" key="1">
    <source>
        <dbReference type="ARBA" id="ARBA00004613"/>
    </source>
</evidence>
<organism evidence="7 8">
    <name type="scientific">Cannabis sativa</name>
    <name type="common">Hemp</name>
    <name type="synonym">Marijuana</name>
    <dbReference type="NCBI Taxonomy" id="3483"/>
    <lineage>
        <taxon>Eukaryota</taxon>
        <taxon>Viridiplantae</taxon>
        <taxon>Streptophyta</taxon>
        <taxon>Embryophyta</taxon>
        <taxon>Tracheophyta</taxon>
        <taxon>Spermatophyta</taxon>
        <taxon>Magnoliopsida</taxon>
        <taxon>eudicotyledons</taxon>
        <taxon>Gunneridae</taxon>
        <taxon>Pentapetalae</taxon>
        <taxon>rosids</taxon>
        <taxon>fabids</taxon>
        <taxon>Rosales</taxon>
        <taxon>Cannabaceae</taxon>
        <taxon>Cannabis</taxon>
    </lineage>
</organism>
<evidence type="ECO:0000256" key="4">
    <source>
        <dbReference type="ARBA" id="ARBA00022525"/>
    </source>
</evidence>
<evidence type="ECO:0000256" key="3">
    <source>
        <dbReference type="ARBA" id="ARBA00022471"/>
    </source>
</evidence>
<accession>A0A803Q3D9</accession>
<comment type="similarity">
    <text evidence="2">Belongs to the plant self-incompatibility (S1) protein family.</text>
</comment>
<feature type="signal peptide" evidence="6">
    <location>
        <begin position="1"/>
        <end position="25"/>
    </location>
</feature>
<dbReference type="GO" id="GO:0005576">
    <property type="term" value="C:extracellular region"/>
    <property type="evidence" value="ECO:0007669"/>
    <property type="project" value="UniProtKB-SubCell"/>
</dbReference>
<comment type="subcellular location">
    <subcellularLocation>
        <location evidence="1">Secreted</location>
    </subcellularLocation>
</comment>
<evidence type="ECO:0000313" key="8">
    <source>
        <dbReference type="Proteomes" id="UP000596661"/>
    </source>
</evidence>